<sequence>MVIQGIILFAIVLLILFVLFSNLIMYEAGKQNKAKKGSAIRYMIMTIFSGIVIVSFSIWIFLLADL</sequence>
<keyword evidence="1" id="KW-0472">Membrane</keyword>
<organism evidence="2 3">
    <name type="scientific">Bacillus safensis</name>
    <dbReference type="NCBI Taxonomy" id="561879"/>
    <lineage>
        <taxon>Bacteria</taxon>
        <taxon>Bacillati</taxon>
        <taxon>Bacillota</taxon>
        <taxon>Bacilli</taxon>
        <taxon>Bacillales</taxon>
        <taxon>Bacillaceae</taxon>
        <taxon>Bacillus</taxon>
    </lineage>
</organism>
<dbReference type="RefSeq" id="WP_075622484.1">
    <property type="nucleotide sequence ID" value="NZ_CP015607.1"/>
</dbReference>
<evidence type="ECO:0000313" key="2">
    <source>
        <dbReference type="EMBL" id="APT46347.1"/>
    </source>
</evidence>
<feature type="transmembrane region" description="Helical" evidence="1">
    <location>
        <begin position="6"/>
        <end position="28"/>
    </location>
</feature>
<keyword evidence="1" id="KW-0812">Transmembrane</keyword>
<evidence type="ECO:0000256" key="1">
    <source>
        <dbReference type="SAM" id="Phobius"/>
    </source>
</evidence>
<name>A0A1L6ZIL1_BACIA</name>
<dbReference type="EMBL" id="CP015607">
    <property type="protein sequence ID" value="APT46347.1"/>
    <property type="molecule type" value="Genomic_DNA"/>
</dbReference>
<accession>A0A1L6ZIL1</accession>
<protein>
    <submittedName>
        <fullName evidence="2">Uncharacterized protein</fullName>
    </submittedName>
</protein>
<feature type="transmembrane region" description="Helical" evidence="1">
    <location>
        <begin position="40"/>
        <end position="62"/>
    </location>
</feature>
<gene>
    <name evidence="2" type="ORF">BSA145_10985</name>
</gene>
<evidence type="ECO:0000313" key="3">
    <source>
        <dbReference type="Proteomes" id="UP000185426"/>
    </source>
</evidence>
<dbReference type="AlphaFoldDB" id="A0A1L6ZIL1"/>
<dbReference type="Proteomes" id="UP000185426">
    <property type="component" value="Chromosome"/>
</dbReference>
<proteinExistence type="predicted"/>
<reference evidence="2 3" key="1">
    <citation type="submission" date="2016-05" db="EMBL/GenBank/DDBJ databases">
        <title>Complete Genome and Methylome Analysis of Psychrotrophic Bacterial Isolates from Antarctic Lake Untersee.</title>
        <authorList>
            <person name="Fomenkov A."/>
            <person name="Akimov V.N."/>
            <person name="Vasilyeva L.V."/>
            <person name="Andersen D."/>
            <person name="Vincze T."/>
            <person name="Roberts R.J."/>
        </authorList>
    </citation>
    <scope>NUCLEOTIDE SEQUENCE [LARGE SCALE GENOMIC DNA]</scope>
    <source>
        <strain evidence="2 3">U14-5</strain>
    </source>
</reference>
<keyword evidence="1" id="KW-1133">Transmembrane helix</keyword>